<evidence type="ECO:0000259" key="1">
    <source>
        <dbReference type="Pfam" id="PF13503"/>
    </source>
</evidence>
<organism evidence="2 3">
    <name type="scientific">Methylobacterium platani</name>
    <dbReference type="NCBI Taxonomy" id="427683"/>
    <lineage>
        <taxon>Bacteria</taxon>
        <taxon>Pseudomonadati</taxon>
        <taxon>Pseudomonadota</taxon>
        <taxon>Alphaproteobacteria</taxon>
        <taxon>Hyphomicrobiales</taxon>
        <taxon>Methylobacteriaceae</taxon>
        <taxon>Methylobacterium</taxon>
    </lineage>
</organism>
<dbReference type="AlphaFoldDB" id="A0A179RV26"/>
<gene>
    <name evidence="2" type="ORF">A5481_31665</name>
</gene>
<evidence type="ECO:0000313" key="2">
    <source>
        <dbReference type="EMBL" id="OAS11804.1"/>
    </source>
</evidence>
<dbReference type="InterPro" id="IPR025391">
    <property type="entry name" value="DUF4123"/>
</dbReference>
<comment type="caution">
    <text evidence="2">The sequence shown here is derived from an EMBL/GenBank/DDBJ whole genome shotgun (WGS) entry which is preliminary data.</text>
</comment>
<feature type="domain" description="DUF4123" evidence="1">
    <location>
        <begin position="20"/>
        <end position="139"/>
    </location>
</feature>
<accession>A0A179RV26</accession>
<sequence length="293" mass="31389">MSDRRATLDEILSGSDAPAYAVLDGAVFADLPALLASRGLSARPLLRDEPGGAVQREGPWLCPVGEEPQARAALLSVLAEAPGRAGTIWTTRAGEDALYAHLRSLNHVLLPSGERVFFRQADPDVMNAVLRLLDAEQAARMLGPARMVAFESAEAGGACRVVRPDGLPPAPEGELVFRRDQIADLNARQRDLSVAAYLREVAEEETQGVPAATLLGFVRRARASAEALGVAGEPGIKRWAYLLMMTDGRIEDVAEVRAYVGRGEAAPARQVEKLLGHTARALREGRTAGPFKE</sequence>
<name>A0A179RV26_9HYPH</name>
<feature type="non-terminal residue" evidence="2">
    <location>
        <position position="293"/>
    </location>
</feature>
<dbReference type="EMBL" id="LWHQ01000122">
    <property type="protein sequence ID" value="OAS11804.1"/>
    <property type="molecule type" value="Genomic_DNA"/>
</dbReference>
<dbReference type="OrthoDB" id="7219308at2"/>
<dbReference type="Proteomes" id="UP000078316">
    <property type="component" value="Unassembled WGS sequence"/>
</dbReference>
<dbReference type="RefSeq" id="WP_048437697.1">
    <property type="nucleotide sequence ID" value="NZ_LWHQ01000122.1"/>
</dbReference>
<dbReference type="Pfam" id="PF13503">
    <property type="entry name" value="DUF4123"/>
    <property type="match status" value="1"/>
</dbReference>
<proteinExistence type="predicted"/>
<reference evidence="2 3" key="1">
    <citation type="submission" date="2016-04" db="EMBL/GenBank/DDBJ databases">
        <authorList>
            <person name="Evans L.H."/>
            <person name="Alamgir A."/>
            <person name="Owens N."/>
            <person name="Weber N.D."/>
            <person name="Virtaneva K."/>
            <person name="Barbian K."/>
            <person name="Babar A."/>
            <person name="Rosenke K."/>
        </authorList>
    </citation>
    <scope>NUCLEOTIDE SEQUENCE [LARGE SCALE GENOMIC DNA]</scope>
    <source>
        <strain evidence="2 3">PMB02</strain>
    </source>
</reference>
<evidence type="ECO:0000313" key="3">
    <source>
        <dbReference type="Proteomes" id="UP000078316"/>
    </source>
</evidence>
<protein>
    <recommendedName>
        <fullName evidence="1">DUF4123 domain-containing protein</fullName>
    </recommendedName>
</protein>